<evidence type="ECO:0000259" key="2">
    <source>
        <dbReference type="PROSITE" id="PS50404"/>
    </source>
</evidence>
<dbReference type="InterPro" id="IPR040079">
    <property type="entry name" value="Glutathione_S-Trfase"/>
</dbReference>
<evidence type="ECO:0000313" key="5">
    <source>
        <dbReference type="EMBL" id="SDP90380.1"/>
    </source>
</evidence>
<sequence length="224" mass="25704">MYTVFFSPTANGYKILLMLEALAVNYDICHINLARDEQHLPAYLQLNPHAKIPVLLDHDTQQVVVESAAVLLYLADKHARFRGTSPEQRWQVVQWLIWQVSSLGPMAGQNYHFHHQASQPEAYSANRYLNQTRTLFQVFEQAIAGRAFICGEFSIADMAIYPWLRLHKVLHISLEALPHTVQYLQHMAQRDDVRRAYDAGAPYHERTHGDVDKLMAIADRRATG</sequence>
<feature type="domain" description="GST C-terminal" evidence="3">
    <location>
        <begin position="85"/>
        <end position="224"/>
    </location>
</feature>
<dbReference type="PROSITE" id="PS50405">
    <property type="entry name" value="GST_CTER"/>
    <property type="match status" value="1"/>
</dbReference>
<dbReference type="SFLD" id="SFLDG00358">
    <property type="entry name" value="Main_(cytGST)"/>
    <property type="match status" value="1"/>
</dbReference>
<dbReference type="Gene3D" id="3.40.30.10">
    <property type="entry name" value="Glutaredoxin"/>
    <property type="match status" value="1"/>
</dbReference>
<evidence type="ECO:0000313" key="7">
    <source>
        <dbReference type="Proteomes" id="UP000182654"/>
    </source>
</evidence>
<gene>
    <name evidence="4" type="ORF">BFN10_07325</name>
    <name evidence="5" type="ORF">SAMN04490184_5742</name>
</gene>
<evidence type="ECO:0000313" key="4">
    <source>
        <dbReference type="EMBL" id="OIN11078.1"/>
    </source>
</evidence>
<dbReference type="Pfam" id="PF02798">
    <property type="entry name" value="GST_N"/>
    <property type="match status" value="1"/>
</dbReference>
<dbReference type="EMBL" id="MDGK01000016">
    <property type="protein sequence ID" value="OIN11078.1"/>
    <property type="molecule type" value="Genomic_DNA"/>
</dbReference>
<dbReference type="SUPFAM" id="SSF47616">
    <property type="entry name" value="GST C-terminal domain-like"/>
    <property type="match status" value="1"/>
</dbReference>
<dbReference type="Proteomes" id="UP000182654">
    <property type="component" value="Chromosome I"/>
</dbReference>
<evidence type="ECO:0000259" key="3">
    <source>
        <dbReference type="PROSITE" id="PS50405"/>
    </source>
</evidence>
<dbReference type="RefSeq" id="WP_071489121.1">
    <property type="nucleotide sequence ID" value="NZ_CP089519.1"/>
</dbReference>
<dbReference type="PANTHER" id="PTHR44051">
    <property type="entry name" value="GLUTATHIONE S-TRANSFERASE-RELATED"/>
    <property type="match status" value="1"/>
</dbReference>
<dbReference type="Gene3D" id="1.20.1050.10">
    <property type="match status" value="1"/>
</dbReference>
<dbReference type="CDD" id="cd03048">
    <property type="entry name" value="GST_N_Ure2p_like"/>
    <property type="match status" value="1"/>
</dbReference>
<keyword evidence="7" id="KW-1185">Reference proteome</keyword>
<comment type="similarity">
    <text evidence="1">Belongs to the GST superfamily.</text>
</comment>
<dbReference type="SFLD" id="SFLDG01151">
    <property type="entry name" value="Main.2:_Nu-like"/>
    <property type="match status" value="1"/>
</dbReference>
<dbReference type="Proteomes" id="UP000181686">
    <property type="component" value="Unassembled WGS sequence"/>
</dbReference>
<accession>A0A1H0WI16</accession>
<dbReference type="SFLD" id="SFLDS00019">
    <property type="entry name" value="Glutathione_Transferase_(cytos"/>
    <property type="match status" value="1"/>
</dbReference>
<dbReference type="AlphaFoldDB" id="A0A1H0WI16"/>
<dbReference type="InterPro" id="IPR010987">
    <property type="entry name" value="Glutathione-S-Trfase_C-like"/>
</dbReference>
<reference evidence="5 7" key="2">
    <citation type="submission" date="2016-10" db="EMBL/GenBank/DDBJ databases">
        <authorList>
            <person name="Varghese N."/>
            <person name="Submissions S."/>
        </authorList>
    </citation>
    <scope>NUCLEOTIDE SEQUENCE [LARGE SCALE GENOMIC DNA]</scope>
    <source>
        <strain evidence="5 7">BS2774</strain>
    </source>
</reference>
<feature type="domain" description="GST N-terminal" evidence="2">
    <location>
        <begin position="1"/>
        <end position="82"/>
    </location>
</feature>
<dbReference type="EMBL" id="LT629708">
    <property type="protein sequence ID" value="SDP90380.1"/>
    <property type="molecule type" value="Genomic_DNA"/>
</dbReference>
<dbReference type="PROSITE" id="PS50404">
    <property type="entry name" value="GST_NTER"/>
    <property type="match status" value="1"/>
</dbReference>
<evidence type="ECO:0000256" key="1">
    <source>
        <dbReference type="RuleBase" id="RU003494"/>
    </source>
</evidence>
<name>A0A1H0WI16_9PSED</name>
<dbReference type="InterPro" id="IPR004046">
    <property type="entry name" value="GST_C"/>
</dbReference>
<protein>
    <submittedName>
        <fullName evidence="5">Glutathione S-transferase</fullName>
    </submittedName>
</protein>
<dbReference type="InterPro" id="IPR036249">
    <property type="entry name" value="Thioredoxin-like_sf"/>
</dbReference>
<dbReference type="InterPro" id="IPR004045">
    <property type="entry name" value="Glutathione_S-Trfase_N"/>
</dbReference>
<dbReference type="PANTHER" id="PTHR44051:SF8">
    <property type="entry name" value="GLUTATHIONE S-TRANSFERASE GSTA"/>
    <property type="match status" value="1"/>
</dbReference>
<proteinExistence type="inferred from homology"/>
<dbReference type="InterPro" id="IPR036282">
    <property type="entry name" value="Glutathione-S-Trfase_C_sf"/>
</dbReference>
<dbReference type="SUPFAM" id="SSF52833">
    <property type="entry name" value="Thioredoxin-like"/>
    <property type="match status" value="1"/>
</dbReference>
<evidence type="ECO:0000313" key="6">
    <source>
        <dbReference type="Proteomes" id="UP000181686"/>
    </source>
</evidence>
<reference evidence="4 6" key="1">
    <citation type="submission" date="2016-08" db="EMBL/GenBank/DDBJ databases">
        <title>Draft genome sequence of the type strain of Pseudomonas extremorientalis LMG 19695T isolated from drinking water reservoir.</title>
        <authorList>
            <person name="Tambong J.T."/>
        </authorList>
    </citation>
    <scope>NUCLEOTIDE SEQUENCE [LARGE SCALE GENOMIC DNA]</scope>
    <source>
        <strain evidence="4 6">LMG 19695</strain>
    </source>
</reference>
<dbReference type="Pfam" id="PF00043">
    <property type="entry name" value="GST_C"/>
    <property type="match status" value="1"/>
</dbReference>
<organism evidence="4 6">
    <name type="scientific">Pseudomonas extremorientalis</name>
    <dbReference type="NCBI Taxonomy" id="169669"/>
    <lineage>
        <taxon>Bacteria</taxon>
        <taxon>Pseudomonadati</taxon>
        <taxon>Pseudomonadota</taxon>
        <taxon>Gammaproteobacteria</taxon>
        <taxon>Pseudomonadales</taxon>
        <taxon>Pseudomonadaceae</taxon>
        <taxon>Pseudomonas</taxon>
    </lineage>
</organism>